<comment type="caution">
    <text evidence="2">The sequence shown here is derived from an EMBL/GenBank/DDBJ whole genome shotgun (WGS) entry which is preliminary data.</text>
</comment>
<accession>A0AA43QA08</accession>
<evidence type="ECO:0000313" key="3">
    <source>
        <dbReference type="Proteomes" id="UP001160519"/>
    </source>
</evidence>
<name>A0AA43QA08_9GAMM</name>
<protein>
    <submittedName>
        <fullName evidence="2">Uncharacterized protein</fullName>
    </submittedName>
</protein>
<gene>
    <name evidence="2" type="ORF">PSU93_15410</name>
</gene>
<reference evidence="2" key="1">
    <citation type="submission" date="2023-01" db="EMBL/GenBank/DDBJ databases">
        <title>Biogeochemical cycle of methane in antarctic sediments.</title>
        <authorList>
            <person name="Roldan D.M."/>
            <person name="Menes R.J."/>
        </authorList>
    </citation>
    <scope>NUCLEOTIDE SEQUENCE [LARGE SCALE GENOMIC DNA]</scope>
    <source>
        <strain evidence="2">K-2018 MAG008</strain>
    </source>
</reference>
<sequence>MSKLLISGRQHPTHQRHSRMSTKWQLQNGKLSFNASHNRAQKAKRSGAFCGPSLWLY</sequence>
<evidence type="ECO:0000256" key="1">
    <source>
        <dbReference type="SAM" id="MobiDB-lite"/>
    </source>
</evidence>
<keyword evidence="3" id="KW-1185">Reference proteome</keyword>
<dbReference type="Proteomes" id="UP001160519">
    <property type="component" value="Unassembled WGS sequence"/>
</dbReference>
<organism evidence="2 3">
    <name type="scientific">Candidatus Methylobacter titanis</name>
    <dbReference type="NCBI Taxonomy" id="3053457"/>
    <lineage>
        <taxon>Bacteria</taxon>
        <taxon>Pseudomonadati</taxon>
        <taxon>Pseudomonadota</taxon>
        <taxon>Gammaproteobacteria</taxon>
        <taxon>Methylococcales</taxon>
        <taxon>Methylococcaceae</taxon>
        <taxon>Methylobacter</taxon>
    </lineage>
</organism>
<feature type="compositionally biased region" description="Basic residues" evidence="1">
    <location>
        <begin position="11"/>
        <end position="20"/>
    </location>
</feature>
<evidence type="ECO:0000313" key="2">
    <source>
        <dbReference type="EMBL" id="MDI1232519.1"/>
    </source>
</evidence>
<feature type="region of interest" description="Disordered" evidence="1">
    <location>
        <begin position="1"/>
        <end position="23"/>
    </location>
</feature>
<proteinExistence type="predicted"/>
<dbReference type="EMBL" id="JAQSDF010000098">
    <property type="protein sequence ID" value="MDI1232519.1"/>
    <property type="molecule type" value="Genomic_DNA"/>
</dbReference>
<dbReference type="AlphaFoldDB" id="A0AA43QA08"/>